<dbReference type="PANTHER" id="PTHR33877:SF1">
    <property type="entry name" value="TYPE IV METHYL-DIRECTED RESTRICTION ENZYME ECOKMCRA"/>
    <property type="match status" value="1"/>
</dbReference>
<dbReference type="InterPro" id="IPR002711">
    <property type="entry name" value="HNH"/>
</dbReference>
<dbReference type="GO" id="GO:0003676">
    <property type="term" value="F:nucleic acid binding"/>
    <property type="evidence" value="ECO:0007669"/>
    <property type="project" value="InterPro"/>
</dbReference>
<dbReference type="InterPro" id="IPR052892">
    <property type="entry name" value="NA-targeting_endonuclease"/>
</dbReference>
<dbReference type="Gene3D" id="1.10.30.50">
    <property type="match status" value="1"/>
</dbReference>
<accession>A0A6H0SKM3</accession>
<organism evidence="2 3">
    <name type="scientific">Glutamicibacter mishrai</name>
    <dbReference type="NCBI Taxonomy" id="1775880"/>
    <lineage>
        <taxon>Bacteria</taxon>
        <taxon>Bacillati</taxon>
        <taxon>Actinomycetota</taxon>
        <taxon>Actinomycetes</taxon>
        <taxon>Micrococcales</taxon>
        <taxon>Micrococcaceae</taxon>
        <taxon>Glutamicibacter</taxon>
    </lineage>
</organism>
<name>A0A6H0SKM3_9MICC</name>
<dbReference type="PANTHER" id="PTHR33877">
    <property type="entry name" value="SLL1193 PROTEIN"/>
    <property type="match status" value="1"/>
</dbReference>
<gene>
    <name evidence="2" type="ORF">D3791_11735</name>
</gene>
<feature type="domain" description="HNH nuclease" evidence="1">
    <location>
        <begin position="147"/>
        <end position="197"/>
    </location>
</feature>
<dbReference type="SMART" id="SM00507">
    <property type="entry name" value="HNHc"/>
    <property type="match status" value="1"/>
</dbReference>
<sequence length="209" mass="24001">MPFSKRTCRPRNIYCYKQLKEHHGVHLMVHKVPTARIRFDKGFWGTSGRLVLTLGKKDYLLRKAARAEYDHLLSRQLEQPKVLARVKGKNYWLFKNNIYSDLDDLKASQIYAVLEASRLRRQRKVENAVALQDLKHQPAMRRGIPDEVKLFVMQRDGGQCCHCGSSSELQYDHIIPVSRGGSSNAENLQILCGPCNRAKGANLTVRRLD</sequence>
<reference evidence="2 3" key="1">
    <citation type="submission" date="2018-09" db="EMBL/GenBank/DDBJ databases">
        <title>Glutamicibacter mishrai S5-52T (LMG 29155T = KCTC 39846T).</title>
        <authorList>
            <person name="Das S.K."/>
        </authorList>
    </citation>
    <scope>NUCLEOTIDE SEQUENCE [LARGE SCALE GENOMIC DNA]</scope>
    <source>
        <strain evidence="2 3">S5-52</strain>
    </source>
</reference>
<evidence type="ECO:0000313" key="2">
    <source>
        <dbReference type="EMBL" id="QIV87720.1"/>
    </source>
</evidence>
<dbReference type="InterPro" id="IPR003615">
    <property type="entry name" value="HNH_nuc"/>
</dbReference>
<dbReference type="GO" id="GO:0004519">
    <property type="term" value="F:endonuclease activity"/>
    <property type="evidence" value="ECO:0007669"/>
    <property type="project" value="UniProtKB-KW"/>
</dbReference>
<dbReference type="EMBL" id="CP032549">
    <property type="protein sequence ID" value="QIV87720.1"/>
    <property type="molecule type" value="Genomic_DNA"/>
</dbReference>
<evidence type="ECO:0000259" key="1">
    <source>
        <dbReference type="SMART" id="SM00507"/>
    </source>
</evidence>
<dbReference type="Proteomes" id="UP000502331">
    <property type="component" value="Chromosome"/>
</dbReference>
<keyword evidence="3" id="KW-1185">Reference proteome</keyword>
<keyword evidence="2" id="KW-0540">Nuclease</keyword>
<dbReference type="GO" id="GO:0008270">
    <property type="term" value="F:zinc ion binding"/>
    <property type="evidence" value="ECO:0007669"/>
    <property type="project" value="InterPro"/>
</dbReference>
<keyword evidence="2" id="KW-0255">Endonuclease</keyword>
<keyword evidence="2" id="KW-0378">Hydrolase</keyword>
<protein>
    <submittedName>
        <fullName evidence="2">HNH endonuclease</fullName>
    </submittedName>
</protein>
<evidence type="ECO:0000313" key="3">
    <source>
        <dbReference type="Proteomes" id="UP000502331"/>
    </source>
</evidence>
<dbReference type="Pfam" id="PF01844">
    <property type="entry name" value="HNH"/>
    <property type="match status" value="1"/>
</dbReference>
<dbReference type="CDD" id="cd00085">
    <property type="entry name" value="HNHc"/>
    <property type="match status" value="1"/>
</dbReference>
<dbReference type="AlphaFoldDB" id="A0A6H0SKM3"/>
<proteinExistence type="predicted"/>